<proteinExistence type="predicted"/>
<keyword evidence="1" id="KW-0472">Membrane</keyword>
<organism evidence="2">
    <name type="scientific">Panstrongylus lignarius</name>
    <dbReference type="NCBI Taxonomy" id="156445"/>
    <lineage>
        <taxon>Eukaryota</taxon>
        <taxon>Metazoa</taxon>
        <taxon>Ecdysozoa</taxon>
        <taxon>Arthropoda</taxon>
        <taxon>Hexapoda</taxon>
        <taxon>Insecta</taxon>
        <taxon>Pterygota</taxon>
        <taxon>Neoptera</taxon>
        <taxon>Paraneoptera</taxon>
        <taxon>Hemiptera</taxon>
        <taxon>Heteroptera</taxon>
        <taxon>Panheteroptera</taxon>
        <taxon>Cimicomorpha</taxon>
        <taxon>Reduviidae</taxon>
        <taxon>Triatominae</taxon>
        <taxon>Panstrongylus</taxon>
    </lineage>
</organism>
<feature type="transmembrane region" description="Helical" evidence="1">
    <location>
        <begin position="20"/>
        <end position="47"/>
    </location>
</feature>
<keyword evidence="1" id="KW-1133">Transmembrane helix</keyword>
<dbReference type="AlphaFoldDB" id="A0A224XU49"/>
<accession>A0A224XU49</accession>
<reference evidence="2" key="1">
    <citation type="journal article" date="2018" name="PLoS Negl. Trop. Dis.">
        <title>An insight into the salivary gland and fat body transcriptome of Panstrongylus lignarius (Hemiptera: Heteroptera), the main vector of Chagas disease in Peru.</title>
        <authorList>
            <person name="Nevoa J.C."/>
            <person name="Mendes M.T."/>
            <person name="da Silva M.V."/>
            <person name="Soares S.C."/>
            <person name="Oliveira C.J.F."/>
            <person name="Ribeiro J.M.C."/>
        </authorList>
    </citation>
    <scope>NUCLEOTIDE SEQUENCE</scope>
</reference>
<name>A0A224XU49_9HEMI</name>
<dbReference type="EMBL" id="GFTR01000350">
    <property type="protein sequence ID" value="JAW16076.1"/>
    <property type="molecule type" value="Transcribed_RNA"/>
</dbReference>
<sequence>MEGFLPLNCPLPLPRPLGTALLSLSLLWWLPALCIETIGVSQLVLLFDSTSSLRLVKFVTDGGFSTPFCSE</sequence>
<evidence type="ECO:0000313" key="2">
    <source>
        <dbReference type="EMBL" id="JAW16076.1"/>
    </source>
</evidence>
<keyword evidence="1" id="KW-0812">Transmembrane</keyword>
<protein>
    <submittedName>
        <fullName evidence="2">Uncharacterized protein</fullName>
    </submittedName>
</protein>
<evidence type="ECO:0000256" key="1">
    <source>
        <dbReference type="SAM" id="Phobius"/>
    </source>
</evidence>